<accession>A0A1M3TL34</accession>
<dbReference type="AlphaFoldDB" id="A0A1M3TL34"/>
<reference evidence="2" key="1">
    <citation type="journal article" date="2017" name="Genome Biol.">
        <title>Comparative genomics reveals high biological diversity and specific adaptations in the industrially and medically important fungal genus Aspergillus.</title>
        <authorList>
            <person name="de Vries R.P."/>
            <person name="Riley R."/>
            <person name="Wiebenga A."/>
            <person name="Aguilar-Osorio G."/>
            <person name="Amillis S."/>
            <person name="Uchima C.A."/>
            <person name="Anderluh G."/>
            <person name="Asadollahi M."/>
            <person name="Askin M."/>
            <person name="Barry K."/>
            <person name="Battaglia E."/>
            <person name="Bayram O."/>
            <person name="Benocci T."/>
            <person name="Braus-Stromeyer S.A."/>
            <person name="Caldana C."/>
            <person name="Canovas D."/>
            <person name="Cerqueira G.C."/>
            <person name="Chen F."/>
            <person name="Chen W."/>
            <person name="Choi C."/>
            <person name="Clum A."/>
            <person name="Dos Santos R.A."/>
            <person name="Damasio A.R."/>
            <person name="Diallinas G."/>
            <person name="Emri T."/>
            <person name="Fekete E."/>
            <person name="Flipphi M."/>
            <person name="Freyberg S."/>
            <person name="Gallo A."/>
            <person name="Gournas C."/>
            <person name="Habgood R."/>
            <person name="Hainaut M."/>
            <person name="Harispe M.L."/>
            <person name="Henrissat B."/>
            <person name="Hilden K.S."/>
            <person name="Hope R."/>
            <person name="Hossain A."/>
            <person name="Karabika E."/>
            <person name="Karaffa L."/>
            <person name="Karanyi Z."/>
            <person name="Krasevec N."/>
            <person name="Kuo A."/>
            <person name="Kusch H."/>
            <person name="LaButti K."/>
            <person name="Lagendijk E.L."/>
            <person name="Lapidus A."/>
            <person name="Levasseur A."/>
            <person name="Lindquist E."/>
            <person name="Lipzen A."/>
            <person name="Logrieco A.F."/>
            <person name="MacCabe A."/>
            <person name="Maekelae M.R."/>
            <person name="Malavazi I."/>
            <person name="Melin P."/>
            <person name="Meyer V."/>
            <person name="Mielnichuk N."/>
            <person name="Miskei M."/>
            <person name="Molnar A.P."/>
            <person name="Mule G."/>
            <person name="Ngan C.Y."/>
            <person name="Orejas M."/>
            <person name="Orosz E."/>
            <person name="Ouedraogo J.P."/>
            <person name="Overkamp K.M."/>
            <person name="Park H.-S."/>
            <person name="Perrone G."/>
            <person name="Piumi F."/>
            <person name="Punt P.J."/>
            <person name="Ram A.F."/>
            <person name="Ramon A."/>
            <person name="Rauscher S."/>
            <person name="Record E."/>
            <person name="Riano-Pachon D.M."/>
            <person name="Robert V."/>
            <person name="Roehrig J."/>
            <person name="Ruller R."/>
            <person name="Salamov A."/>
            <person name="Salih N.S."/>
            <person name="Samson R.A."/>
            <person name="Sandor E."/>
            <person name="Sanguinetti M."/>
            <person name="Schuetze T."/>
            <person name="Sepcic K."/>
            <person name="Shelest E."/>
            <person name="Sherlock G."/>
            <person name="Sophianopoulou V."/>
            <person name="Squina F.M."/>
            <person name="Sun H."/>
            <person name="Susca A."/>
            <person name="Todd R.B."/>
            <person name="Tsang A."/>
            <person name="Unkles S.E."/>
            <person name="van de Wiele N."/>
            <person name="van Rossen-Uffink D."/>
            <person name="Oliveira J.V."/>
            <person name="Vesth T.C."/>
            <person name="Visser J."/>
            <person name="Yu J.-H."/>
            <person name="Zhou M."/>
            <person name="Andersen M.R."/>
            <person name="Archer D.B."/>
            <person name="Baker S.E."/>
            <person name="Benoit I."/>
            <person name="Brakhage A.A."/>
            <person name="Braus G.H."/>
            <person name="Fischer R."/>
            <person name="Frisvad J.C."/>
            <person name="Goldman G.H."/>
            <person name="Houbraken J."/>
            <person name="Oakley B."/>
            <person name="Pocsi I."/>
            <person name="Scazzocchio C."/>
            <person name="Seiboth B."/>
            <person name="vanKuyk P.A."/>
            <person name="Wortman J."/>
            <person name="Dyer P.S."/>
            <person name="Grigoriev I.V."/>
        </authorList>
    </citation>
    <scope>NUCLEOTIDE SEQUENCE [LARGE SCALE GENOMIC DNA]</scope>
    <source>
        <strain evidence="2">CBS 106.47</strain>
    </source>
</reference>
<name>A0A1M3TL34_ASPLC</name>
<sequence>MNSIPERTAHNFHPHLIHLLPPIFCFVPFLHPAYASRITNHESHIPTPGGNKQPTTQFRSSSVNHVSALLPLRQLRPGTRGSISVPSEEKPLRHMMPPVCDYGFTAADEPPTRCLGFLFPMLTEAVVSG</sequence>
<dbReference type="Proteomes" id="UP000184063">
    <property type="component" value="Unassembled WGS sequence"/>
</dbReference>
<evidence type="ECO:0000313" key="1">
    <source>
        <dbReference type="EMBL" id="OJZ87493.1"/>
    </source>
</evidence>
<dbReference type="EMBL" id="KV878240">
    <property type="protein sequence ID" value="OJZ87493.1"/>
    <property type="molecule type" value="Genomic_DNA"/>
</dbReference>
<evidence type="ECO:0000313" key="2">
    <source>
        <dbReference type="Proteomes" id="UP000184063"/>
    </source>
</evidence>
<gene>
    <name evidence="1" type="ORF">ASPFODRAFT_574092</name>
</gene>
<protein>
    <submittedName>
        <fullName evidence="1">Uncharacterized protein</fullName>
    </submittedName>
</protein>
<proteinExistence type="predicted"/>
<organism evidence="1 2">
    <name type="scientific">Aspergillus luchuensis (strain CBS 106.47)</name>
    <dbReference type="NCBI Taxonomy" id="1137211"/>
    <lineage>
        <taxon>Eukaryota</taxon>
        <taxon>Fungi</taxon>
        <taxon>Dikarya</taxon>
        <taxon>Ascomycota</taxon>
        <taxon>Pezizomycotina</taxon>
        <taxon>Eurotiomycetes</taxon>
        <taxon>Eurotiomycetidae</taxon>
        <taxon>Eurotiales</taxon>
        <taxon>Aspergillaceae</taxon>
        <taxon>Aspergillus</taxon>
        <taxon>Aspergillus subgen. Circumdati</taxon>
    </lineage>
</organism>
<dbReference type="VEuPathDB" id="FungiDB:ASPFODRAFT_574092"/>